<feature type="compositionally biased region" description="Polar residues" evidence="1">
    <location>
        <begin position="143"/>
        <end position="161"/>
    </location>
</feature>
<feature type="region of interest" description="Disordered" evidence="1">
    <location>
        <begin position="1"/>
        <end position="23"/>
    </location>
</feature>
<feature type="compositionally biased region" description="Polar residues" evidence="1">
    <location>
        <begin position="8"/>
        <end position="23"/>
    </location>
</feature>
<feature type="non-terminal residue" evidence="2">
    <location>
        <position position="1"/>
    </location>
</feature>
<evidence type="ECO:0000313" key="2">
    <source>
        <dbReference type="EMBL" id="RDX74559.1"/>
    </source>
</evidence>
<proteinExistence type="predicted"/>
<comment type="caution">
    <text evidence="2">The sequence shown here is derived from an EMBL/GenBank/DDBJ whole genome shotgun (WGS) entry which is preliminary data.</text>
</comment>
<reference evidence="2" key="1">
    <citation type="submission" date="2018-05" db="EMBL/GenBank/DDBJ databases">
        <title>Draft genome of Mucuna pruriens seed.</title>
        <authorList>
            <person name="Nnadi N.E."/>
            <person name="Vos R."/>
            <person name="Hasami M.H."/>
            <person name="Devisetty U.K."/>
            <person name="Aguiy J.C."/>
        </authorList>
    </citation>
    <scope>NUCLEOTIDE SEQUENCE [LARGE SCALE GENOMIC DNA]</scope>
    <source>
        <strain evidence="2">JCA_2017</strain>
    </source>
</reference>
<accession>A0A371F8D9</accession>
<evidence type="ECO:0000313" key="3">
    <source>
        <dbReference type="Proteomes" id="UP000257109"/>
    </source>
</evidence>
<dbReference type="Proteomes" id="UP000257109">
    <property type="component" value="Unassembled WGS sequence"/>
</dbReference>
<feature type="region of interest" description="Disordered" evidence="1">
    <location>
        <begin position="142"/>
        <end position="187"/>
    </location>
</feature>
<organism evidence="2 3">
    <name type="scientific">Mucuna pruriens</name>
    <name type="common">Velvet bean</name>
    <name type="synonym">Dolichos pruriens</name>
    <dbReference type="NCBI Taxonomy" id="157652"/>
    <lineage>
        <taxon>Eukaryota</taxon>
        <taxon>Viridiplantae</taxon>
        <taxon>Streptophyta</taxon>
        <taxon>Embryophyta</taxon>
        <taxon>Tracheophyta</taxon>
        <taxon>Spermatophyta</taxon>
        <taxon>Magnoliopsida</taxon>
        <taxon>eudicotyledons</taxon>
        <taxon>Gunneridae</taxon>
        <taxon>Pentapetalae</taxon>
        <taxon>rosids</taxon>
        <taxon>fabids</taxon>
        <taxon>Fabales</taxon>
        <taxon>Fabaceae</taxon>
        <taxon>Papilionoideae</taxon>
        <taxon>50 kb inversion clade</taxon>
        <taxon>NPAAA clade</taxon>
        <taxon>indigoferoid/millettioid clade</taxon>
        <taxon>Phaseoleae</taxon>
        <taxon>Mucuna</taxon>
    </lineage>
</organism>
<dbReference type="EMBL" id="QJKJ01010138">
    <property type="protein sequence ID" value="RDX74559.1"/>
    <property type="molecule type" value="Genomic_DNA"/>
</dbReference>
<dbReference type="AlphaFoldDB" id="A0A371F8D9"/>
<dbReference type="OrthoDB" id="778454at2759"/>
<protein>
    <submittedName>
        <fullName evidence="2">Uncharacterized protein</fullName>
    </submittedName>
</protein>
<evidence type="ECO:0000256" key="1">
    <source>
        <dbReference type="SAM" id="MobiDB-lite"/>
    </source>
</evidence>
<sequence length="200" mass="22306">MKWRSTDGQDADSSMTSNLEHGQQHATVRNQMNHNTQNVGTIGNPRLENQLTELTSLVRQLAIGQYQSITIVKACGICTSVEHPANMCPTLQETEMDHPESVGSIGGYQYGKQPYANWPFEGQQFGRPPYWLSPNQGLYAAQGFSSNQSMPQSQGSYQQPNPRYQVPSFQQQQQQKMPPPSNSPSLEDLVTQLATSNLQF</sequence>
<name>A0A371F8D9_MUCPR</name>
<feature type="compositionally biased region" description="Low complexity" evidence="1">
    <location>
        <begin position="162"/>
        <end position="176"/>
    </location>
</feature>
<keyword evidence="3" id="KW-1185">Reference proteome</keyword>
<gene>
    <name evidence="2" type="ORF">CR513_45682</name>
</gene>